<gene>
    <name evidence="2" type="ORF">CQW23_07222</name>
</gene>
<comment type="cofactor">
    <cofactor evidence="1">
        <name>Mg(2+)</name>
        <dbReference type="ChEBI" id="CHEBI:18420"/>
    </cofactor>
</comment>
<dbReference type="Proteomes" id="UP000224567">
    <property type="component" value="Unassembled WGS sequence"/>
</dbReference>
<evidence type="ECO:0000313" key="2">
    <source>
        <dbReference type="EMBL" id="PHT52760.1"/>
    </source>
</evidence>
<sequence length="83" mass="9296">MTAQKIAALAQQRAMDPTDPTPFADAAKEAGFEYHGGKLDDITVVVSYLIESYRTFCSWIAKRTTDEMKVPVLHIGSFVRQLF</sequence>
<keyword evidence="1" id="KW-0378">Hydrolase</keyword>
<dbReference type="PANTHER" id="PTHR12320:SF50">
    <property type="entry name" value="PROTEIN PHOSPHATASE"/>
    <property type="match status" value="1"/>
</dbReference>
<comment type="catalytic activity">
    <reaction evidence="1">
        <text>O-phospho-L-seryl-[protein] + H2O = L-seryl-[protein] + phosphate</text>
        <dbReference type="Rhea" id="RHEA:20629"/>
        <dbReference type="Rhea" id="RHEA-COMP:9863"/>
        <dbReference type="Rhea" id="RHEA-COMP:11604"/>
        <dbReference type="ChEBI" id="CHEBI:15377"/>
        <dbReference type="ChEBI" id="CHEBI:29999"/>
        <dbReference type="ChEBI" id="CHEBI:43474"/>
        <dbReference type="ChEBI" id="CHEBI:83421"/>
        <dbReference type="EC" id="3.1.3.16"/>
    </reaction>
</comment>
<keyword evidence="3" id="KW-1185">Reference proteome</keyword>
<proteinExistence type="inferred from homology"/>
<dbReference type="GO" id="GO:0046872">
    <property type="term" value="F:metal ion binding"/>
    <property type="evidence" value="ECO:0007669"/>
    <property type="project" value="UniProtKB-UniRule"/>
</dbReference>
<keyword evidence="1" id="KW-0460">Magnesium</keyword>
<dbReference type="STRING" id="33114.A0A2G2X5N0"/>
<protein>
    <recommendedName>
        <fullName evidence="1">Protein phosphatase</fullName>
        <ecNumber evidence="1">3.1.3.16</ecNumber>
    </recommendedName>
</protein>
<organism evidence="2 3">
    <name type="scientific">Capsicum baccatum</name>
    <name type="common">Peruvian pepper</name>
    <dbReference type="NCBI Taxonomy" id="33114"/>
    <lineage>
        <taxon>Eukaryota</taxon>
        <taxon>Viridiplantae</taxon>
        <taxon>Streptophyta</taxon>
        <taxon>Embryophyta</taxon>
        <taxon>Tracheophyta</taxon>
        <taxon>Spermatophyta</taxon>
        <taxon>Magnoliopsida</taxon>
        <taxon>eudicotyledons</taxon>
        <taxon>Gunneridae</taxon>
        <taxon>Pentapetalae</taxon>
        <taxon>asterids</taxon>
        <taxon>lamiids</taxon>
        <taxon>Solanales</taxon>
        <taxon>Solanaceae</taxon>
        <taxon>Solanoideae</taxon>
        <taxon>Capsiceae</taxon>
        <taxon>Capsicum</taxon>
    </lineage>
</organism>
<dbReference type="AlphaFoldDB" id="A0A2G2X5N0"/>
<name>A0A2G2X5N0_CAPBA</name>
<dbReference type="InterPro" id="IPR039123">
    <property type="entry name" value="PPTC7"/>
</dbReference>
<evidence type="ECO:0000256" key="1">
    <source>
        <dbReference type="RuleBase" id="RU366020"/>
    </source>
</evidence>
<accession>A0A2G2X5N0</accession>
<reference evidence="3" key="2">
    <citation type="journal article" date="2017" name="J. Anim. Genet.">
        <title>Multiple reference genome sequences of hot pepper reveal the massive evolution of plant disease resistance genes by retroduplication.</title>
        <authorList>
            <person name="Kim S."/>
            <person name="Park J."/>
            <person name="Yeom S.-I."/>
            <person name="Kim Y.-M."/>
            <person name="Seo E."/>
            <person name="Kim K.-T."/>
            <person name="Kim M.-S."/>
            <person name="Lee J.M."/>
            <person name="Cheong K."/>
            <person name="Shin H.-S."/>
            <person name="Kim S.-B."/>
            <person name="Han K."/>
            <person name="Lee J."/>
            <person name="Park M."/>
            <person name="Lee H.-A."/>
            <person name="Lee H.-Y."/>
            <person name="Lee Y."/>
            <person name="Oh S."/>
            <person name="Lee J.H."/>
            <person name="Choi E."/>
            <person name="Choi E."/>
            <person name="Lee S.E."/>
            <person name="Jeon J."/>
            <person name="Kim H."/>
            <person name="Choi G."/>
            <person name="Song H."/>
            <person name="Lee J."/>
            <person name="Lee S.-C."/>
            <person name="Kwon J.-K."/>
            <person name="Lee H.-Y."/>
            <person name="Koo N."/>
            <person name="Hong Y."/>
            <person name="Kim R.W."/>
            <person name="Kang W.-H."/>
            <person name="Huh J.H."/>
            <person name="Kang B.-C."/>
            <person name="Yang T.-J."/>
            <person name="Lee Y.-H."/>
            <person name="Bennetzen J.L."/>
            <person name="Choi D."/>
        </authorList>
    </citation>
    <scope>NUCLEOTIDE SEQUENCE [LARGE SCALE GENOMIC DNA]</scope>
    <source>
        <strain evidence="3">cv. PBC81</strain>
    </source>
</reference>
<evidence type="ECO:0000313" key="3">
    <source>
        <dbReference type="Proteomes" id="UP000224567"/>
    </source>
</evidence>
<dbReference type="PANTHER" id="PTHR12320">
    <property type="entry name" value="PROTEIN PHOSPHATASE 2C"/>
    <property type="match status" value="1"/>
</dbReference>
<comment type="similarity">
    <text evidence="1">Belongs to the PP2C family.</text>
</comment>
<comment type="cofactor">
    <cofactor evidence="1">
        <name>Mn(2+)</name>
        <dbReference type="ChEBI" id="CHEBI:29035"/>
    </cofactor>
</comment>
<comment type="catalytic activity">
    <reaction evidence="1">
        <text>O-phospho-L-threonyl-[protein] + H2O = L-threonyl-[protein] + phosphate</text>
        <dbReference type="Rhea" id="RHEA:47004"/>
        <dbReference type="Rhea" id="RHEA-COMP:11060"/>
        <dbReference type="Rhea" id="RHEA-COMP:11605"/>
        <dbReference type="ChEBI" id="CHEBI:15377"/>
        <dbReference type="ChEBI" id="CHEBI:30013"/>
        <dbReference type="ChEBI" id="CHEBI:43474"/>
        <dbReference type="ChEBI" id="CHEBI:61977"/>
        <dbReference type="EC" id="3.1.3.16"/>
    </reaction>
</comment>
<reference evidence="2 3" key="1">
    <citation type="journal article" date="2017" name="Genome Biol.">
        <title>New reference genome sequences of hot pepper reveal the massive evolution of plant disease-resistance genes by retroduplication.</title>
        <authorList>
            <person name="Kim S."/>
            <person name="Park J."/>
            <person name="Yeom S.I."/>
            <person name="Kim Y.M."/>
            <person name="Seo E."/>
            <person name="Kim K.T."/>
            <person name="Kim M.S."/>
            <person name="Lee J.M."/>
            <person name="Cheong K."/>
            <person name="Shin H.S."/>
            <person name="Kim S.B."/>
            <person name="Han K."/>
            <person name="Lee J."/>
            <person name="Park M."/>
            <person name="Lee H.A."/>
            <person name="Lee H.Y."/>
            <person name="Lee Y."/>
            <person name="Oh S."/>
            <person name="Lee J.H."/>
            <person name="Choi E."/>
            <person name="Choi E."/>
            <person name="Lee S.E."/>
            <person name="Jeon J."/>
            <person name="Kim H."/>
            <person name="Choi G."/>
            <person name="Song H."/>
            <person name="Lee J."/>
            <person name="Lee S.C."/>
            <person name="Kwon J.K."/>
            <person name="Lee H.Y."/>
            <person name="Koo N."/>
            <person name="Hong Y."/>
            <person name="Kim R.W."/>
            <person name="Kang W.H."/>
            <person name="Huh J.H."/>
            <person name="Kang B.C."/>
            <person name="Yang T.J."/>
            <person name="Lee Y.H."/>
            <person name="Bennetzen J.L."/>
            <person name="Choi D."/>
        </authorList>
    </citation>
    <scope>NUCLEOTIDE SEQUENCE [LARGE SCALE GENOMIC DNA]</scope>
    <source>
        <strain evidence="3">cv. PBC81</strain>
    </source>
</reference>
<dbReference type="OrthoDB" id="60843at2759"/>
<dbReference type="GO" id="GO:0004722">
    <property type="term" value="F:protein serine/threonine phosphatase activity"/>
    <property type="evidence" value="ECO:0007669"/>
    <property type="project" value="UniProtKB-EC"/>
</dbReference>
<comment type="caution">
    <text evidence="2">The sequence shown here is derived from an EMBL/GenBank/DDBJ whole genome shotgun (WGS) entry which is preliminary data.</text>
</comment>
<dbReference type="EMBL" id="MLFT02000003">
    <property type="protein sequence ID" value="PHT52760.1"/>
    <property type="molecule type" value="Genomic_DNA"/>
</dbReference>
<dbReference type="EC" id="3.1.3.16" evidence="1"/>
<keyword evidence="1" id="KW-0479">Metal-binding</keyword>
<keyword evidence="1" id="KW-0904">Protein phosphatase</keyword>
<keyword evidence="1" id="KW-0464">Manganese</keyword>